<dbReference type="GO" id="GO:0042802">
    <property type="term" value="F:identical protein binding"/>
    <property type="evidence" value="ECO:0007669"/>
    <property type="project" value="InterPro"/>
</dbReference>
<feature type="compositionally biased region" description="Polar residues" evidence="6">
    <location>
        <begin position="871"/>
        <end position="880"/>
    </location>
</feature>
<dbReference type="GO" id="GO:0008092">
    <property type="term" value="F:cytoskeletal protein binding"/>
    <property type="evidence" value="ECO:0007669"/>
    <property type="project" value="InterPro"/>
</dbReference>
<dbReference type="SUPFAM" id="SSF50044">
    <property type="entry name" value="SH3-domain"/>
    <property type="match status" value="3"/>
</dbReference>
<feature type="compositionally biased region" description="Low complexity" evidence="6">
    <location>
        <begin position="964"/>
        <end position="973"/>
    </location>
</feature>
<feature type="compositionally biased region" description="Low complexity" evidence="6">
    <location>
        <begin position="1445"/>
        <end position="1463"/>
    </location>
</feature>
<dbReference type="Pfam" id="PF24081">
    <property type="entry name" value="PH_SLA1"/>
    <property type="match status" value="1"/>
</dbReference>
<evidence type="ECO:0000256" key="3">
    <source>
        <dbReference type="ARBA" id="ARBA00022443"/>
    </source>
</evidence>
<evidence type="ECO:0000256" key="4">
    <source>
        <dbReference type="PROSITE-ProRule" id="PRU00192"/>
    </source>
</evidence>
<feature type="compositionally biased region" description="Low complexity" evidence="6">
    <location>
        <begin position="780"/>
        <end position="803"/>
    </location>
</feature>
<reference evidence="8" key="1">
    <citation type="submission" date="2022-07" db="EMBL/GenBank/DDBJ databases">
        <title>Phylogenomic reconstructions and comparative analyses of Kickxellomycotina fungi.</title>
        <authorList>
            <person name="Reynolds N.K."/>
            <person name="Stajich J.E."/>
            <person name="Barry K."/>
            <person name="Grigoriev I.V."/>
            <person name="Crous P."/>
            <person name="Smith M.E."/>
        </authorList>
    </citation>
    <scope>NUCLEOTIDE SEQUENCE</scope>
    <source>
        <strain evidence="8">BCRC 34489</strain>
    </source>
</reference>
<feature type="region of interest" description="Disordered" evidence="6">
    <location>
        <begin position="1445"/>
        <end position="1474"/>
    </location>
</feature>
<name>A0A9W8H7B8_9FUNG</name>
<gene>
    <name evidence="8" type="primary">SLA1</name>
    <name evidence="8" type="ORF">GGI15_004421</name>
</gene>
<feature type="compositionally biased region" description="Basic and acidic residues" evidence="6">
    <location>
        <begin position="809"/>
        <end position="837"/>
    </location>
</feature>
<dbReference type="SMART" id="SM00326">
    <property type="entry name" value="SH3"/>
    <property type="match status" value="3"/>
</dbReference>
<feature type="region of interest" description="Disordered" evidence="6">
    <location>
        <begin position="730"/>
        <end position="985"/>
    </location>
</feature>
<proteinExistence type="inferred from homology"/>
<sequence length="1474" mass="160049">MPLIEVRRAIYTYEPADSDELALKEGDVIYITNNDDPDWLQAKRKQSDLDDGPEERGLVPANHTELVEAVAHAKALYDYEPMQDEETTLAEDEDVEILEQDDPDWYMAKTRGGCGFIPKAYVEVTPGDSHRQTGAAVPQEPEPAAEVPPALPAQPFVAAAAPAAMSPPPPPPPPPPPFSPVQQQQQPAFTLPAASLSPPPPPPPPPPQAPSQQAELSATVSHFSVIEGKKKKGNKVTLSISNPTLVIDSKNDMIPPKRYAMSDVSKCTTKKAVLGVEIGGYEPAAFDFTCASNAEAERIADAINAARRGMFVGDRPSEDSQRTAGAAGIREEEEFNDAPPPPLPPKDNIPSKLSPGIPKPVESQQMPVLPPHPPAAQEHALVLYDFSSDDPEELTVSEGERVVVLDKSDPEWWQVQLSPPHGRAGLVPASYLELQAGAIEDHEPQPVAMPPPLPVKAPTPKPVEPAAPEMPPLPMRTDTVRKAATQAHMNSLQTNQDAHMHAEPPLSLVIDRNAQTSISRLKTTDSDNMPLQMLQMRQPIGTATSATSLAAAAATAPPGPDMSKVRTWTDGSGAYTVEAQFLELDSKGNVHLHKTNGKTITVPLSKFSVDDKRYVDGVLGKAPVMPAKSKTARQRQQESAKQNPAKRIINYDWDWFDFFTLKAGISADNALKYATSFVAERLDDQSIPEITTDLTRSLGAKPADVMRMDRAFRIHQGLPVDAVDPMSDEAVLGAPHQPQNMPVSEQRYQPPAQPVLSESRPRREPARSPVNTRAISPSLSATTSPQQQQHASPSSPRRVSNNPWGVDSELDRRFERKKQIDSDEALARRLQEEEKHARSSRGRKPGKQQPVADPFTRLDGPGRASNEQRHGSLQSSSKQPLNLGVGTRKSNKSSNSVVDPAQLRSAQQRMTSPTGVPSASISPIASGSAPRSATRATFEDVFGTTGNNASRPVTSSSPPPPRARPTARQPQQALSGPAQQSPMLSGMGELTTKHMADATASGNTAQINRLEQMAAAKAQELAAQEARIKQQQEEIRKQAMFLQQQQQQLLQLQQTQKVEAQIKQLKEENERLEQQRQAEEMKKQVEQLKAQQEQMLKMQQMANQARMTAQQQQQQQSQPAISSGMVSMITPVSGIGSIQTIPQPQTIQQQQQPQQQTVALSSRLPPPLVPSKVTKPVNTQLQQQQLAQQQQQLQQQKLQQQQQQQQALQQQQQQQALLQRQQQQQQLGGPGAISPMGMFSNAQTISNLPAASSSTTGLVPSNINNIFSNQAIAGSTPNLGSFNKPMSTGTVGNTGLMSGYNSNAAATHSVTNFGSFGMQQQQQRPLQPTTAAALTMGTQIGQPGQQVGSKYDLFKAINPNAPSVFTNGGIQQPQQPPQIPGFQSSLSSSSLLTTSGFAMNNQPAGVPRPTGPTGIFAMANPTLNQNQTSQPLQQPNMFQNQMAFNPQQPQQPQQQPQMFSNNPAAGFGNQMKWH</sequence>
<evidence type="ECO:0000256" key="1">
    <source>
        <dbReference type="ARBA" id="ARBA00007948"/>
    </source>
</evidence>
<feature type="region of interest" description="Disordered" evidence="6">
    <location>
        <begin position="1144"/>
        <end position="1176"/>
    </location>
</feature>
<dbReference type="PROSITE" id="PS50002">
    <property type="entry name" value="SH3"/>
    <property type="match status" value="2"/>
</dbReference>
<feature type="compositionally biased region" description="Low complexity" evidence="6">
    <location>
        <begin position="135"/>
        <end position="164"/>
    </location>
</feature>
<keyword evidence="3 4" id="KW-0728">SH3 domain</keyword>
<dbReference type="PANTHER" id="PTHR15735">
    <property type="entry name" value="FCH AND DOUBLE SH3 DOMAINS PROTEIN"/>
    <property type="match status" value="1"/>
</dbReference>
<dbReference type="Pfam" id="PF14604">
    <property type="entry name" value="SH3_9"/>
    <property type="match status" value="1"/>
</dbReference>
<comment type="similarity">
    <text evidence="1">Belongs to the SLA1 family.</text>
</comment>
<dbReference type="Gene3D" id="2.30.30.700">
    <property type="entry name" value="SLA1 homology domain 1"/>
    <property type="match status" value="1"/>
</dbReference>
<feature type="compositionally biased region" description="Low complexity" evidence="6">
    <location>
        <begin position="1144"/>
        <end position="1163"/>
    </location>
</feature>
<feature type="domain" description="SH3" evidence="7">
    <location>
        <begin position="375"/>
        <end position="437"/>
    </location>
</feature>
<evidence type="ECO:0000256" key="2">
    <source>
        <dbReference type="ARBA" id="ARBA00020357"/>
    </source>
</evidence>
<dbReference type="InterPro" id="IPR013761">
    <property type="entry name" value="SAM/pointed_sf"/>
</dbReference>
<dbReference type="Gene3D" id="2.30.30.40">
    <property type="entry name" value="SH3 Domains"/>
    <property type="match status" value="3"/>
</dbReference>
<protein>
    <recommendedName>
        <fullName evidence="2">Actin cytoskeleton-regulatory complex protein SLA1</fullName>
    </recommendedName>
</protein>
<evidence type="ECO:0000256" key="5">
    <source>
        <dbReference type="SAM" id="Coils"/>
    </source>
</evidence>
<feature type="domain" description="SH3" evidence="7">
    <location>
        <begin position="2"/>
        <end position="69"/>
    </location>
</feature>
<accession>A0A9W8H7B8</accession>
<evidence type="ECO:0000313" key="8">
    <source>
        <dbReference type="EMBL" id="KAJ2777692.1"/>
    </source>
</evidence>
<feature type="coiled-coil region" evidence="5">
    <location>
        <begin position="1179"/>
        <end position="1224"/>
    </location>
</feature>
<dbReference type="Pfam" id="PF00018">
    <property type="entry name" value="SH3_1"/>
    <property type="match status" value="2"/>
</dbReference>
<evidence type="ECO:0000256" key="6">
    <source>
        <dbReference type="SAM" id="MobiDB-lite"/>
    </source>
</evidence>
<feature type="compositionally biased region" description="Polar residues" evidence="6">
    <location>
        <begin position="904"/>
        <end position="915"/>
    </location>
</feature>
<feature type="compositionally biased region" description="Pro residues" evidence="6">
    <location>
        <begin position="338"/>
        <end position="347"/>
    </location>
</feature>
<dbReference type="Gene3D" id="1.10.150.50">
    <property type="entry name" value="Transcription Factor, Ets-1"/>
    <property type="match status" value="1"/>
</dbReference>
<feature type="compositionally biased region" description="Low complexity" evidence="6">
    <location>
        <begin position="1102"/>
        <end position="1118"/>
    </location>
</feature>
<dbReference type="InterPro" id="IPR036028">
    <property type="entry name" value="SH3-like_dom_sf"/>
</dbReference>
<dbReference type="InterPro" id="IPR007131">
    <property type="entry name" value="SHD1"/>
</dbReference>
<feature type="region of interest" description="Disordered" evidence="6">
    <location>
        <begin position="1102"/>
        <end position="1122"/>
    </location>
</feature>
<feature type="region of interest" description="Disordered" evidence="6">
    <location>
        <begin position="126"/>
        <end position="218"/>
    </location>
</feature>
<evidence type="ECO:0000259" key="7">
    <source>
        <dbReference type="PROSITE" id="PS50002"/>
    </source>
</evidence>
<dbReference type="InterPro" id="IPR001452">
    <property type="entry name" value="SH3_domain"/>
</dbReference>
<keyword evidence="5" id="KW-0175">Coiled coil</keyword>
<dbReference type="Proteomes" id="UP001140172">
    <property type="component" value="Unassembled WGS sequence"/>
</dbReference>
<dbReference type="CDD" id="cd22249">
    <property type="entry name" value="UDM1_RNF168_RNF169-like"/>
    <property type="match status" value="1"/>
</dbReference>
<dbReference type="PANTHER" id="PTHR15735:SF21">
    <property type="entry name" value="PROTEIN NERVOUS WRECK"/>
    <property type="match status" value="1"/>
</dbReference>
<organism evidence="8 9">
    <name type="scientific">Coemansia interrupta</name>
    <dbReference type="NCBI Taxonomy" id="1126814"/>
    <lineage>
        <taxon>Eukaryota</taxon>
        <taxon>Fungi</taxon>
        <taxon>Fungi incertae sedis</taxon>
        <taxon>Zoopagomycota</taxon>
        <taxon>Kickxellomycotina</taxon>
        <taxon>Kickxellomycetes</taxon>
        <taxon>Kickxellales</taxon>
        <taxon>Kickxellaceae</taxon>
        <taxon>Coemansia</taxon>
    </lineage>
</organism>
<feature type="compositionally biased region" description="Pro residues" evidence="6">
    <location>
        <begin position="165"/>
        <end position="179"/>
    </location>
</feature>
<comment type="caution">
    <text evidence="8">The sequence shown here is derived from an EMBL/GenBank/DDBJ whole genome shotgun (WGS) entry which is preliminary data.</text>
</comment>
<feature type="compositionally biased region" description="Low complexity" evidence="6">
    <location>
        <begin position="917"/>
        <end position="933"/>
    </location>
</feature>
<dbReference type="GO" id="GO:0030674">
    <property type="term" value="F:protein-macromolecule adaptor activity"/>
    <property type="evidence" value="ECO:0007669"/>
    <property type="project" value="InterPro"/>
</dbReference>
<dbReference type="GO" id="GO:0043130">
    <property type="term" value="F:ubiquitin binding"/>
    <property type="evidence" value="ECO:0007669"/>
    <property type="project" value="InterPro"/>
</dbReference>
<feature type="compositionally biased region" description="Pro residues" evidence="6">
    <location>
        <begin position="197"/>
        <end position="209"/>
    </location>
</feature>
<feature type="compositionally biased region" description="Polar residues" evidence="6">
    <location>
        <begin position="770"/>
        <end position="779"/>
    </location>
</feature>
<dbReference type="Pfam" id="PF03983">
    <property type="entry name" value="SHD1"/>
    <property type="match status" value="1"/>
</dbReference>
<feature type="compositionally biased region" description="Low complexity" evidence="6">
    <location>
        <begin position="180"/>
        <end position="196"/>
    </location>
</feature>
<keyword evidence="9" id="KW-1185">Reference proteome</keyword>
<dbReference type="InterPro" id="IPR056996">
    <property type="entry name" value="PH_SLA1"/>
</dbReference>
<evidence type="ECO:0000313" key="9">
    <source>
        <dbReference type="Proteomes" id="UP001140172"/>
    </source>
</evidence>
<feature type="compositionally biased region" description="Polar residues" evidence="6">
    <location>
        <begin position="737"/>
        <end position="747"/>
    </location>
</feature>
<feature type="region of interest" description="Disordered" evidence="6">
    <location>
        <begin position="311"/>
        <end position="366"/>
    </location>
</feature>
<dbReference type="EMBL" id="JANBUM010000397">
    <property type="protein sequence ID" value="KAJ2777692.1"/>
    <property type="molecule type" value="Genomic_DNA"/>
</dbReference>
<dbReference type="OrthoDB" id="19092at2759"/>